<dbReference type="Pfam" id="PF00441">
    <property type="entry name" value="Acyl-CoA_dh_1"/>
    <property type="match status" value="1"/>
</dbReference>
<protein>
    <submittedName>
        <fullName evidence="10">Acyl-CoA dehydrogenase</fullName>
    </submittedName>
</protein>
<keyword evidence="3 5" id="KW-0285">Flavoprotein</keyword>
<dbReference type="InterPro" id="IPR025878">
    <property type="entry name" value="Acyl-CoA_dh-like_C_dom"/>
</dbReference>
<comment type="cofactor">
    <cofactor evidence="1 5">
        <name>FAD</name>
        <dbReference type="ChEBI" id="CHEBI:57692"/>
    </cofactor>
</comment>
<dbReference type="OrthoDB" id="9764422at2"/>
<dbReference type="InterPro" id="IPR006091">
    <property type="entry name" value="Acyl-CoA_Oxase/DH_mid-dom"/>
</dbReference>
<dbReference type="EMBL" id="VOOR01000024">
    <property type="protein sequence ID" value="TXB62788.1"/>
    <property type="molecule type" value="Genomic_DNA"/>
</dbReference>
<organism evidence="10 11">
    <name type="scientific">Phaeodactylibacter luteus</name>
    <dbReference type="NCBI Taxonomy" id="1564516"/>
    <lineage>
        <taxon>Bacteria</taxon>
        <taxon>Pseudomonadati</taxon>
        <taxon>Bacteroidota</taxon>
        <taxon>Saprospiria</taxon>
        <taxon>Saprospirales</taxon>
        <taxon>Haliscomenobacteraceae</taxon>
        <taxon>Phaeodactylibacter</taxon>
    </lineage>
</organism>
<dbReference type="Pfam" id="PF02770">
    <property type="entry name" value="Acyl-CoA_dh_M"/>
    <property type="match status" value="1"/>
</dbReference>
<evidence type="ECO:0000259" key="8">
    <source>
        <dbReference type="Pfam" id="PF02771"/>
    </source>
</evidence>
<feature type="domain" description="Acyl-CoA dehydrogenase/oxidase N-terminal" evidence="8">
    <location>
        <begin position="38"/>
        <end position="155"/>
    </location>
</feature>
<dbReference type="AlphaFoldDB" id="A0A5C6RK98"/>
<dbReference type="Pfam" id="PF12806">
    <property type="entry name" value="Acyl-CoA_dh_C"/>
    <property type="match status" value="1"/>
</dbReference>
<keyword evidence="5" id="KW-0560">Oxidoreductase</keyword>
<dbReference type="GO" id="GO:0050660">
    <property type="term" value="F:flavin adenine dinucleotide binding"/>
    <property type="evidence" value="ECO:0007669"/>
    <property type="project" value="InterPro"/>
</dbReference>
<dbReference type="InterPro" id="IPR052166">
    <property type="entry name" value="Diverse_Acyl-CoA_DH"/>
</dbReference>
<name>A0A5C6RK98_9BACT</name>
<evidence type="ECO:0000256" key="3">
    <source>
        <dbReference type="ARBA" id="ARBA00022630"/>
    </source>
</evidence>
<dbReference type="PANTHER" id="PTHR42803">
    <property type="entry name" value="ACYL-COA DEHYDROGENASE"/>
    <property type="match status" value="1"/>
</dbReference>
<evidence type="ECO:0000256" key="4">
    <source>
        <dbReference type="ARBA" id="ARBA00022827"/>
    </source>
</evidence>
<keyword evidence="4 5" id="KW-0274">FAD</keyword>
<dbReference type="SUPFAM" id="SSF47203">
    <property type="entry name" value="Acyl-CoA dehydrogenase C-terminal domain-like"/>
    <property type="match status" value="1"/>
</dbReference>
<feature type="domain" description="Acyl-CoA dehydrogenase/oxidase C-terminal" evidence="6">
    <location>
        <begin position="282"/>
        <end position="450"/>
    </location>
</feature>
<dbReference type="SUPFAM" id="SSF56645">
    <property type="entry name" value="Acyl-CoA dehydrogenase NM domain-like"/>
    <property type="match status" value="1"/>
</dbReference>
<proteinExistence type="inferred from homology"/>
<accession>A0A5C6RK98</accession>
<dbReference type="Gene3D" id="1.10.540.10">
    <property type="entry name" value="Acyl-CoA dehydrogenase/oxidase, N-terminal domain"/>
    <property type="match status" value="1"/>
</dbReference>
<dbReference type="InterPro" id="IPR037069">
    <property type="entry name" value="AcylCoA_DH/ox_N_sf"/>
</dbReference>
<comment type="caution">
    <text evidence="10">The sequence shown here is derived from an EMBL/GenBank/DDBJ whole genome shotgun (WGS) entry which is preliminary data.</text>
</comment>
<evidence type="ECO:0000256" key="1">
    <source>
        <dbReference type="ARBA" id="ARBA00001974"/>
    </source>
</evidence>
<evidence type="ECO:0000313" key="11">
    <source>
        <dbReference type="Proteomes" id="UP000321580"/>
    </source>
</evidence>
<dbReference type="Proteomes" id="UP000321580">
    <property type="component" value="Unassembled WGS sequence"/>
</dbReference>
<evidence type="ECO:0000313" key="10">
    <source>
        <dbReference type="EMBL" id="TXB62788.1"/>
    </source>
</evidence>
<keyword evidence="11" id="KW-1185">Reference proteome</keyword>
<feature type="domain" description="Acyl-CoA oxidase/dehydrogenase middle" evidence="7">
    <location>
        <begin position="161"/>
        <end position="267"/>
    </location>
</feature>
<comment type="similarity">
    <text evidence="2 5">Belongs to the acyl-CoA dehydrogenase family.</text>
</comment>
<evidence type="ECO:0000259" key="9">
    <source>
        <dbReference type="Pfam" id="PF12806"/>
    </source>
</evidence>
<gene>
    <name evidence="10" type="ORF">FRY97_12570</name>
</gene>
<evidence type="ECO:0000259" key="7">
    <source>
        <dbReference type="Pfam" id="PF02770"/>
    </source>
</evidence>
<sequence>MADYLNMDTLRFQLFGVHDLSRLFAYERYAEYDKSAIEIFLDAVKDFSDQDLFPYFREMDESPAKFEAGTVKVHPKIGEAMRKAGELGIIGGPYDIEDGGMQLPNIASHAAYYIMEAANNHVPGYLGLTAGAAHLIMAFGSPHLKATYVPKMLSGHWGGTMCLTEPQAGSSLSDITTAAAPTDDGTYLIKGQKIFISGGDHEYNENFVHLVLARIDGAPAGTKGISLFVVPKYLPAPDGQLQPNDVVTAGDFQKMGQKGYCTTHLAFGEGQGTIGWLVGQPNQGLKYMFQMMNEARIAVGRGAVSIAAAAYHASLQYAQERPQGRRLKNDGTKDVSAEQTLIINHPDVRRMLLSQKAIYEGALSLVLQTALYHDLYEVSQGPEKEKYHLLLELLTPMAKTYPSEKGRQAVDNGLQVLGGYGFCSDFVLQQYYRDIRIMAIYEGTTGIQSQDLLGRKVTMEKGKALHWLTEEVMETISAAQTFDGLQPYARELGEKLLVVKDVLNHLLPYAAKGQYERFLSDATLFMEMMSTVTVAWQWLKMAVQAKKALVIGDASFTSEFYESKILAMRFFFKYELPEVDSRAASLKNAEALTLLDQKELIC</sequence>
<dbReference type="Gene3D" id="2.40.110.10">
    <property type="entry name" value="Butyryl-CoA Dehydrogenase, subunit A, domain 2"/>
    <property type="match status" value="1"/>
</dbReference>
<dbReference type="Pfam" id="PF02771">
    <property type="entry name" value="Acyl-CoA_dh_N"/>
    <property type="match status" value="1"/>
</dbReference>
<dbReference type="InterPro" id="IPR009100">
    <property type="entry name" value="AcylCoA_DH/oxidase_NM_dom_sf"/>
</dbReference>
<evidence type="ECO:0000259" key="6">
    <source>
        <dbReference type="Pfam" id="PF00441"/>
    </source>
</evidence>
<feature type="domain" description="Acetyl-CoA dehydrogenase-like C-terminal" evidence="9">
    <location>
        <begin position="469"/>
        <end position="591"/>
    </location>
</feature>
<dbReference type="Gene3D" id="1.20.140.10">
    <property type="entry name" value="Butyryl-CoA Dehydrogenase, subunit A, domain 3"/>
    <property type="match status" value="1"/>
</dbReference>
<dbReference type="InterPro" id="IPR046373">
    <property type="entry name" value="Acyl-CoA_Oxase/DH_mid-dom_sf"/>
</dbReference>
<dbReference type="InterPro" id="IPR009075">
    <property type="entry name" value="AcylCo_DH/oxidase_C"/>
</dbReference>
<evidence type="ECO:0000256" key="5">
    <source>
        <dbReference type="RuleBase" id="RU362125"/>
    </source>
</evidence>
<dbReference type="InterPro" id="IPR036250">
    <property type="entry name" value="AcylCo_DH-like_C"/>
</dbReference>
<dbReference type="RefSeq" id="WP_147167890.1">
    <property type="nucleotide sequence ID" value="NZ_VOOR01000024.1"/>
</dbReference>
<dbReference type="InterPro" id="IPR013786">
    <property type="entry name" value="AcylCoA_DH/ox_N"/>
</dbReference>
<dbReference type="GO" id="GO:0016627">
    <property type="term" value="F:oxidoreductase activity, acting on the CH-CH group of donors"/>
    <property type="evidence" value="ECO:0007669"/>
    <property type="project" value="InterPro"/>
</dbReference>
<dbReference type="PANTHER" id="PTHR42803:SF3">
    <property type="entry name" value="ACYL-COA DEHYDROGENASE-RELATED"/>
    <property type="match status" value="1"/>
</dbReference>
<evidence type="ECO:0000256" key="2">
    <source>
        <dbReference type="ARBA" id="ARBA00009347"/>
    </source>
</evidence>
<reference evidence="10 11" key="1">
    <citation type="submission" date="2019-08" db="EMBL/GenBank/DDBJ databases">
        <title>Genome of Phaeodactylibacter luteus.</title>
        <authorList>
            <person name="Bowman J.P."/>
        </authorList>
    </citation>
    <scope>NUCLEOTIDE SEQUENCE [LARGE SCALE GENOMIC DNA]</scope>
    <source>
        <strain evidence="10 11">KCTC 42180</strain>
    </source>
</reference>